<reference evidence="1" key="1">
    <citation type="journal article" date="2021" name="Mol. Ecol. Resour.">
        <title>Phylogenomic analyses of the genus Drosophila reveals genomic signals of climate adaptation.</title>
        <authorList>
            <person name="Li F."/>
            <person name="Rane R.V."/>
            <person name="Luria V."/>
            <person name="Xiong Z."/>
            <person name="Chen J."/>
            <person name="Li Z."/>
            <person name="Catullo R.A."/>
            <person name="Griffin P.C."/>
            <person name="Schiffer M."/>
            <person name="Pearce S."/>
            <person name="Lee S.F."/>
            <person name="McElroy K."/>
            <person name="Stocker A."/>
            <person name="Shirriffs J."/>
            <person name="Cockerell F."/>
            <person name="Coppin C."/>
            <person name="Sgro C.M."/>
            <person name="Karger A."/>
            <person name="Cain J.W."/>
            <person name="Weber J.A."/>
            <person name="Santpere G."/>
            <person name="Kirschner M.W."/>
            <person name="Hoffmann A.A."/>
            <person name="Oakeshott J.G."/>
            <person name="Zhang G."/>
        </authorList>
    </citation>
    <scope>NUCLEOTIDE SEQUENCE</scope>
    <source>
        <strain evidence="1">BGI-SZ-2011g</strain>
    </source>
</reference>
<gene>
    <name evidence="1" type="ORF">KR093_007405</name>
</gene>
<dbReference type="Proteomes" id="UP001200034">
    <property type="component" value="Unassembled WGS sequence"/>
</dbReference>
<accession>A0AAD4PI99</accession>
<evidence type="ECO:0000313" key="1">
    <source>
        <dbReference type="EMBL" id="KAH8359563.1"/>
    </source>
</evidence>
<keyword evidence="2" id="KW-1185">Reference proteome</keyword>
<dbReference type="EMBL" id="JAJJHW010003409">
    <property type="protein sequence ID" value="KAH8359563.1"/>
    <property type="molecule type" value="Genomic_DNA"/>
</dbReference>
<sequence length="80" mass="9466">MKAHSTAVDLCQSNVNADDVLVQLRQLQTNHLWLRQQLTQLQRVAFACRLHQLRRLFDRGAALECKLRQLQLKHHRQWGL</sequence>
<comment type="caution">
    <text evidence="1">The sequence shown here is derived from an EMBL/GenBank/DDBJ whole genome shotgun (WGS) entry which is preliminary data.</text>
</comment>
<organism evidence="1 2">
    <name type="scientific">Drosophila rubida</name>
    <dbReference type="NCBI Taxonomy" id="30044"/>
    <lineage>
        <taxon>Eukaryota</taxon>
        <taxon>Metazoa</taxon>
        <taxon>Ecdysozoa</taxon>
        <taxon>Arthropoda</taxon>
        <taxon>Hexapoda</taxon>
        <taxon>Insecta</taxon>
        <taxon>Pterygota</taxon>
        <taxon>Neoptera</taxon>
        <taxon>Endopterygota</taxon>
        <taxon>Diptera</taxon>
        <taxon>Brachycera</taxon>
        <taxon>Muscomorpha</taxon>
        <taxon>Ephydroidea</taxon>
        <taxon>Drosophilidae</taxon>
        <taxon>Drosophila</taxon>
    </lineage>
</organism>
<proteinExistence type="predicted"/>
<name>A0AAD4PI99_9MUSC</name>
<evidence type="ECO:0000313" key="2">
    <source>
        <dbReference type="Proteomes" id="UP001200034"/>
    </source>
</evidence>
<protein>
    <submittedName>
        <fullName evidence="1">Uncharacterized protein</fullName>
    </submittedName>
</protein>
<dbReference type="AlphaFoldDB" id="A0AAD4PI99"/>